<keyword evidence="1 6" id="KW-0597">Phosphoprotein</keyword>
<dbReference type="Gene3D" id="3.40.50.2300">
    <property type="match status" value="1"/>
</dbReference>
<evidence type="ECO:0000256" key="3">
    <source>
        <dbReference type="ARBA" id="ARBA00023015"/>
    </source>
</evidence>
<keyword evidence="5" id="KW-0804">Transcription</keyword>
<gene>
    <name evidence="8" type="ORF">IFO66_00715</name>
</gene>
<evidence type="ECO:0000256" key="4">
    <source>
        <dbReference type="ARBA" id="ARBA00023125"/>
    </source>
</evidence>
<keyword evidence="3" id="KW-0805">Transcription regulation</keyword>
<evidence type="ECO:0000313" key="9">
    <source>
        <dbReference type="Proteomes" id="UP000634529"/>
    </source>
</evidence>
<evidence type="ECO:0000259" key="7">
    <source>
        <dbReference type="PROSITE" id="PS50110"/>
    </source>
</evidence>
<organism evidence="8 9">
    <name type="scientific">Paenibacillus arenosi</name>
    <dbReference type="NCBI Taxonomy" id="2774142"/>
    <lineage>
        <taxon>Bacteria</taxon>
        <taxon>Bacillati</taxon>
        <taxon>Bacillota</taxon>
        <taxon>Bacilli</taxon>
        <taxon>Bacillales</taxon>
        <taxon>Paenibacillaceae</taxon>
        <taxon>Paenibacillus</taxon>
    </lineage>
</organism>
<dbReference type="RefSeq" id="WP_192023295.1">
    <property type="nucleotide sequence ID" value="NZ_JACYTN010000001.1"/>
</dbReference>
<protein>
    <submittedName>
        <fullName evidence="8">Response regulator transcription factor</fullName>
    </submittedName>
</protein>
<name>A0ABR9ART5_9BACL</name>
<reference evidence="8 9" key="1">
    <citation type="submission" date="2020-09" db="EMBL/GenBank/DDBJ databases">
        <title>Paenibacillus sp. CAU 1523 isolated from sand of Haeundae Beach.</title>
        <authorList>
            <person name="Kim W."/>
        </authorList>
    </citation>
    <scope>NUCLEOTIDE SEQUENCE [LARGE SCALE GENOMIC DNA]</scope>
    <source>
        <strain evidence="8 9">CAU 1523</strain>
    </source>
</reference>
<dbReference type="InterPro" id="IPR011006">
    <property type="entry name" value="CheY-like_superfamily"/>
</dbReference>
<dbReference type="Gene3D" id="2.40.50.1020">
    <property type="entry name" value="LytTr DNA-binding domain"/>
    <property type="match status" value="1"/>
</dbReference>
<dbReference type="PROSITE" id="PS50110">
    <property type="entry name" value="RESPONSE_REGULATORY"/>
    <property type="match status" value="1"/>
</dbReference>
<dbReference type="Proteomes" id="UP000634529">
    <property type="component" value="Unassembled WGS sequence"/>
</dbReference>
<proteinExistence type="predicted"/>
<dbReference type="SMART" id="SM00448">
    <property type="entry name" value="REC"/>
    <property type="match status" value="1"/>
</dbReference>
<keyword evidence="4" id="KW-0238">DNA-binding</keyword>
<evidence type="ECO:0000256" key="5">
    <source>
        <dbReference type="ARBA" id="ARBA00023163"/>
    </source>
</evidence>
<feature type="domain" description="Response regulatory" evidence="7">
    <location>
        <begin position="13"/>
        <end position="128"/>
    </location>
</feature>
<dbReference type="PANTHER" id="PTHR48111">
    <property type="entry name" value="REGULATOR OF RPOS"/>
    <property type="match status" value="1"/>
</dbReference>
<comment type="caution">
    <text evidence="8">The sequence shown here is derived from an EMBL/GenBank/DDBJ whole genome shotgun (WGS) entry which is preliminary data.</text>
</comment>
<sequence length="269" mass="30364">MMLAKTVANPTFTAIIAEDHLAQTEMLISLAEGCGIAVVDTVSTGAKLIQSYVRYVPDIIITDIGLKQSSGLDACRELKHQGYDPFIIVVTGIMDVRMAEQSFELDSLSYLVKPVTEERFKKSIQKVMERMDNRLRLSSPYLSNGQLLTCRQKIYDVDGSVIFRDIHLNEEHIVYITKDGKETTITLMYNNVGHMIRSTSSLKQLNELSTEHIFQANKSQLVNVKFIQQVCADLVTYGNYEIILHGVQETVTLSRNCVVYFERASTIIK</sequence>
<dbReference type="Pfam" id="PF00072">
    <property type="entry name" value="Response_reg"/>
    <property type="match status" value="1"/>
</dbReference>
<dbReference type="EMBL" id="JACYTN010000001">
    <property type="protein sequence ID" value="MBD8496816.1"/>
    <property type="molecule type" value="Genomic_DNA"/>
</dbReference>
<evidence type="ECO:0000256" key="2">
    <source>
        <dbReference type="ARBA" id="ARBA00023012"/>
    </source>
</evidence>
<accession>A0ABR9ART5</accession>
<dbReference type="PANTHER" id="PTHR48111:SF1">
    <property type="entry name" value="TWO-COMPONENT RESPONSE REGULATOR ORR33"/>
    <property type="match status" value="1"/>
</dbReference>
<keyword evidence="2" id="KW-0902">Two-component regulatory system</keyword>
<feature type="modified residue" description="4-aspartylphosphate" evidence="6">
    <location>
        <position position="63"/>
    </location>
</feature>
<keyword evidence="9" id="KW-1185">Reference proteome</keyword>
<dbReference type="InterPro" id="IPR001789">
    <property type="entry name" value="Sig_transdc_resp-reg_receiver"/>
</dbReference>
<evidence type="ECO:0000256" key="6">
    <source>
        <dbReference type="PROSITE-ProRule" id="PRU00169"/>
    </source>
</evidence>
<dbReference type="SMART" id="SM00850">
    <property type="entry name" value="LytTR"/>
    <property type="match status" value="1"/>
</dbReference>
<dbReference type="InterPro" id="IPR039420">
    <property type="entry name" value="WalR-like"/>
</dbReference>
<evidence type="ECO:0000313" key="8">
    <source>
        <dbReference type="EMBL" id="MBD8496816.1"/>
    </source>
</evidence>
<dbReference type="Pfam" id="PF04397">
    <property type="entry name" value="LytTR"/>
    <property type="match status" value="1"/>
</dbReference>
<dbReference type="InterPro" id="IPR007492">
    <property type="entry name" value="LytTR_DNA-bd_dom"/>
</dbReference>
<dbReference type="SUPFAM" id="SSF52172">
    <property type="entry name" value="CheY-like"/>
    <property type="match status" value="1"/>
</dbReference>
<evidence type="ECO:0000256" key="1">
    <source>
        <dbReference type="ARBA" id="ARBA00022553"/>
    </source>
</evidence>